<comment type="cofactor">
    <cofactor evidence="1">
        <name>Co(2+)</name>
        <dbReference type="ChEBI" id="CHEBI:48828"/>
    </cofactor>
</comment>
<organism evidence="24">
    <name type="scientific">Batrachochytrium dendrobatidis</name>
    <name type="common">Frog chytrid fungus</name>
    <dbReference type="NCBI Taxonomy" id="109871"/>
    <lineage>
        <taxon>Eukaryota</taxon>
        <taxon>Fungi</taxon>
        <taxon>Fungi incertae sedis</taxon>
        <taxon>Chytridiomycota</taxon>
        <taxon>Chytridiomycota incertae sedis</taxon>
        <taxon>Chytridiomycetes</taxon>
        <taxon>Rhizophydiales</taxon>
        <taxon>Rhizophydiales incertae sedis</taxon>
        <taxon>Batrachochytrium</taxon>
    </lineage>
</organism>
<dbReference type="GO" id="GO:0098552">
    <property type="term" value="C:side of membrane"/>
    <property type="evidence" value="ECO:0007669"/>
    <property type="project" value="UniProtKB-KW"/>
</dbReference>
<dbReference type="Gene3D" id="3.20.20.370">
    <property type="entry name" value="Glycoside hydrolase/deacetylase"/>
    <property type="match status" value="1"/>
</dbReference>
<feature type="non-terminal residue" evidence="24">
    <location>
        <position position="370"/>
    </location>
</feature>
<evidence type="ECO:0000256" key="3">
    <source>
        <dbReference type="ARBA" id="ARBA00004609"/>
    </source>
</evidence>
<dbReference type="AlphaFoldDB" id="A7YHA6"/>
<keyword evidence="17" id="KW-0449">Lipoprotein</keyword>
<evidence type="ECO:0000256" key="11">
    <source>
        <dbReference type="ARBA" id="ARBA00022801"/>
    </source>
</evidence>
<dbReference type="FunFam" id="3.20.20.370:FF:000004">
    <property type="entry name" value="Related to Chitin deacetylase"/>
    <property type="match status" value="1"/>
</dbReference>
<dbReference type="GO" id="GO:0000272">
    <property type="term" value="P:polysaccharide catabolic process"/>
    <property type="evidence" value="ECO:0007669"/>
    <property type="project" value="UniProtKB-KW"/>
</dbReference>
<evidence type="ECO:0000256" key="9">
    <source>
        <dbReference type="ARBA" id="ARBA00022723"/>
    </source>
</evidence>
<dbReference type="InterPro" id="IPR050248">
    <property type="entry name" value="Polysacc_deacetylase_ArnD"/>
</dbReference>
<keyword evidence="9" id="KW-0479">Metal-binding</keyword>
<evidence type="ECO:0000256" key="16">
    <source>
        <dbReference type="ARBA" id="ARBA00023285"/>
    </source>
</evidence>
<evidence type="ECO:0000256" key="7">
    <source>
        <dbReference type="ARBA" id="ARBA00022525"/>
    </source>
</evidence>
<keyword evidence="7" id="KW-0964">Secreted</keyword>
<sequence>RHEGRMVFSVSTIIYLSLLSLELASFKSQVFAGTPDPANYPKLEVAPPSYEPWNKRFLGGDLPPHGTEANLWRDQIQCRNSHSWALTYDDGPSEFTPRVLNALGEHNFKATFFVIGSMVVRNPKYIQDVYAAGHEIGIHTWSHPQMTQISDEQIVAEIYWTVKAIQEAIGVVPKLFRPPYGDIDERVRTILKRMGLTIINWNQDSGDALGATDVVERFKHWSSTGHPGGILSLEHDRFNASSAQAVPAMSIVAASTYKTVKMSECIGQTKIYDSELMTGNGHVAPFFESTSPSVIVSVSASINASATMTQTAAMSSSQVPAKLSSTTESLAGLPAATNPSKNDALTSCKSWSLSAMMILFATCAELVYGW</sequence>
<comment type="subcellular location">
    <subcellularLocation>
        <location evidence="3">Cell membrane</location>
        <topology evidence="3">Lipid-anchor</topology>
        <topology evidence="3">GPI-anchor</topology>
    </subcellularLocation>
    <subcellularLocation>
        <location evidence="2">Secreted</location>
        <location evidence="2">Cell wall</location>
    </subcellularLocation>
</comment>
<dbReference type="GO" id="GO:0005886">
    <property type="term" value="C:plasma membrane"/>
    <property type="evidence" value="ECO:0007669"/>
    <property type="project" value="UniProtKB-SubCell"/>
</dbReference>
<evidence type="ECO:0000256" key="19">
    <source>
        <dbReference type="ARBA" id="ARBA00023326"/>
    </source>
</evidence>
<evidence type="ECO:0000256" key="2">
    <source>
        <dbReference type="ARBA" id="ARBA00004191"/>
    </source>
</evidence>
<evidence type="ECO:0000256" key="1">
    <source>
        <dbReference type="ARBA" id="ARBA00001941"/>
    </source>
</evidence>
<evidence type="ECO:0000256" key="4">
    <source>
        <dbReference type="ARBA" id="ARBA00010973"/>
    </source>
</evidence>
<evidence type="ECO:0000259" key="23">
    <source>
        <dbReference type="PROSITE" id="PS51677"/>
    </source>
</evidence>
<keyword evidence="14" id="KW-0325">Glycoprotein</keyword>
<evidence type="ECO:0000256" key="17">
    <source>
        <dbReference type="ARBA" id="ARBA00023288"/>
    </source>
</evidence>
<dbReference type="EC" id="3.5.1.41" evidence="20"/>
<dbReference type="InterPro" id="IPR002509">
    <property type="entry name" value="NODB_dom"/>
</dbReference>
<evidence type="ECO:0000256" key="22">
    <source>
        <dbReference type="SAM" id="SignalP"/>
    </source>
</evidence>
<keyword evidence="15" id="KW-0119">Carbohydrate metabolism</keyword>
<dbReference type="GO" id="GO:0004099">
    <property type="term" value="F:chitin deacetylase activity"/>
    <property type="evidence" value="ECO:0007669"/>
    <property type="project" value="UniProtKB-EC"/>
</dbReference>
<evidence type="ECO:0000256" key="12">
    <source>
        <dbReference type="ARBA" id="ARBA00023024"/>
    </source>
</evidence>
<feature type="signal peptide" evidence="22">
    <location>
        <begin position="1"/>
        <end position="32"/>
    </location>
</feature>
<dbReference type="PANTHER" id="PTHR10587">
    <property type="entry name" value="GLYCOSYL TRANSFERASE-RELATED"/>
    <property type="match status" value="1"/>
</dbReference>
<keyword evidence="5" id="KW-1003">Cell membrane</keyword>
<keyword evidence="13" id="KW-0472">Membrane</keyword>
<reference evidence="24" key="1">
    <citation type="submission" date="2006-08" db="EMBL/GenBank/DDBJ databases">
        <title>Fungal specific genes in an EST library from Batrachochytrium dendrobatidis.</title>
        <authorList>
            <person name="Berbee M."/>
            <person name="James T."/>
            <person name="Vilgalys R."/>
        </authorList>
    </citation>
    <scope>NUCLEOTIDE SEQUENCE</scope>
    <source>
        <strain evidence="24">JEL197</strain>
    </source>
</reference>
<dbReference type="GO" id="GO:0009272">
    <property type="term" value="P:fungal-type cell wall biogenesis"/>
    <property type="evidence" value="ECO:0007669"/>
    <property type="project" value="UniProtKB-ARBA"/>
</dbReference>
<proteinExistence type="evidence at transcript level"/>
<dbReference type="GO" id="GO:0006032">
    <property type="term" value="P:chitin catabolic process"/>
    <property type="evidence" value="ECO:0007669"/>
    <property type="project" value="UniProtKB-KW"/>
</dbReference>
<keyword evidence="19" id="KW-0624">Polysaccharide degradation</keyword>
<evidence type="ECO:0000256" key="18">
    <source>
        <dbReference type="ARBA" id="ARBA00023316"/>
    </source>
</evidence>
<dbReference type="PROSITE" id="PS51677">
    <property type="entry name" value="NODB"/>
    <property type="match status" value="1"/>
</dbReference>
<dbReference type="SUPFAM" id="SSF88713">
    <property type="entry name" value="Glycoside hydrolase/deacetylase"/>
    <property type="match status" value="1"/>
</dbReference>
<dbReference type="PANTHER" id="PTHR10587:SF133">
    <property type="entry name" value="CHITIN DEACETYLASE 1-RELATED"/>
    <property type="match status" value="1"/>
</dbReference>
<dbReference type="GO" id="GO:0046872">
    <property type="term" value="F:metal ion binding"/>
    <property type="evidence" value="ECO:0007669"/>
    <property type="project" value="UniProtKB-KW"/>
</dbReference>
<keyword evidence="6" id="KW-0134">Cell wall</keyword>
<dbReference type="Pfam" id="PF01522">
    <property type="entry name" value="Polysacc_deac_1"/>
    <property type="match status" value="1"/>
</dbReference>
<evidence type="ECO:0000256" key="14">
    <source>
        <dbReference type="ARBA" id="ARBA00023180"/>
    </source>
</evidence>
<evidence type="ECO:0000256" key="21">
    <source>
        <dbReference type="ARBA" id="ARBA00048494"/>
    </source>
</evidence>
<dbReference type="InterPro" id="IPR011330">
    <property type="entry name" value="Glyco_hydro/deAcase_b/a-brl"/>
</dbReference>
<dbReference type="CDD" id="cd10952">
    <property type="entry name" value="CE4_MrCDA_like"/>
    <property type="match status" value="1"/>
</dbReference>
<feature type="non-terminal residue" evidence="24">
    <location>
        <position position="1"/>
    </location>
</feature>
<evidence type="ECO:0000256" key="6">
    <source>
        <dbReference type="ARBA" id="ARBA00022512"/>
    </source>
</evidence>
<comment type="similarity">
    <text evidence="4">Belongs to the polysaccharide deacetylase family.</text>
</comment>
<evidence type="ECO:0000256" key="8">
    <source>
        <dbReference type="ARBA" id="ARBA00022622"/>
    </source>
</evidence>
<evidence type="ECO:0000256" key="10">
    <source>
        <dbReference type="ARBA" id="ARBA00022729"/>
    </source>
</evidence>
<name>A7YHA6_BATDE</name>
<evidence type="ECO:0000256" key="15">
    <source>
        <dbReference type="ARBA" id="ARBA00023277"/>
    </source>
</evidence>
<evidence type="ECO:0000313" key="24">
    <source>
        <dbReference type="EMBL" id="ABK58012.1"/>
    </source>
</evidence>
<keyword evidence="16" id="KW-0170">Cobalt</keyword>
<keyword evidence="12" id="KW-0146">Chitin degradation</keyword>
<accession>A7YHA6</accession>
<feature type="chain" id="PRO_5002718177" description="chitin deacetylase" evidence="22">
    <location>
        <begin position="33"/>
        <end position="370"/>
    </location>
</feature>
<keyword evidence="10 22" id="KW-0732">Signal</keyword>
<evidence type="ECO:0000256" key="13">
    <source>
        <dbReference type="ARBA" id="ARBA00023136"/>
    </source>
</evidence>
<feature type="domain" description="NodB homology" evidence="23">
    <location>
        <begin position="82"/>
        <end position="265"/>
    </location>
</feature>
<protein>
    <recommendedName>
        <fullName evidence="20">chitin deacetylase</fullName>
        <ecNumber evidence="20">3.5.1.41</ecNumber>
    </recommendedName>
</protein>
<dbReference type="GO" id="GO:0071555">
    <property type="term" value="P:cell wall organization"/>
    <property type="evidence" value="ECO:0007669"/>
    <property type="project" value="UniProtKB-KW"/>
</dbReference>
<dbReference type="EMBL" id="DQ911468">
    <property type="protein sequence ID" value="ABK58012.1"/>
    <property type="molecule type" value="mRNA"/>
</dbReference>
<evidence type="ECO:0000256" key="5">
    <source>
        <dbReference type="ARBA" id="ARBA00022475"/>
    </source>
</evidence>
<keyword evidence="8" id="KW-0336">GPI-anchor</keyword>
<comment type="catalytic activity">
    <reaction evidence="21">
        <text>[(1-&gt;4)-N-acetyl-beta-D-glucosaminyl](n) + n H2O = chitosan + n acetate</text>
        <dbReference type="Rhea" id="RHEA:10464"/>
        <dbReference type="Rhea" id="RHEA-COMP:9593"/>
        <dbReference type="Rhea" id="RHEA-COMP:9597"/>
        <dbReference type="ChEBI" id="CHEBI:15377"/>
        <dbReference type="ChEBI" id="CHEBI:17029"/>
        <dbReference type="ChEBI" id="CHEBI:30089"/>
        <dbReference type="ChEBI" id="CHEBI:57704"/>
        <dbReference type="EC" id="3.5.1.41"/>
    </reaction>
    <physiologicalReaction direction="left-to-right" evidence="21">
        <dbReference type="Rhea" id="RHEA:10465"/>
    </physiologicalReaction>
</comment>
<keyword evidence="18" id="KW-0961">Cell wall biogenesis/degradation</keyword>
<keyword evidence="11" id="KW-0378">Hydrolase</keyword>
<evidence type="ECO:0000256" key="20">
    <source>
        <dbReference type="ARBA" id="ARBA00024056"/>
    </source>
</evidence>